<evidence type="ECO:0000256" key="4">
    <source>
        <dbReference type="ARBA" id="ARBA00022618"/>
    </source>
</evidence>
<comment type="function">
    <text evidence="9">Acts as a component of the essential kinetochore-associated NDC80 complex, which is required for chromosome segregation and spindle checkpoint activity.</text>
</comment>
<evidence type="ECO:0000313" key="13">
    <source>
        <dbReference type="Proteomes" id="UP000054408"/>
    </source>
</evidence>
<keyword evidence="13" id="KW-1185">Reference proteome</keyword>
<keyword evidence="9" id="KW-0995">Kinetochore</keyword>
<dbReference type="InterPro" id="IPR045143">
    <property type="entry name" value="Spc25"/>
</dbReference>
<protein>
    <recommendedName>
        <fullName evidence="9">Kinetochore protein SPC25</fullName>
    </recommendedName>
</protein>
<dbReference type="CDD" id="cd23784">
    <property type="entry name" value="RWD_Spc25"/>
    <property type="match status" value="1"/>
</dbReference>
<keyword evidence="4 9" id="KW-0132">Cell division</keyword>
<keyword evidence="7 9" id="KW-0131">Cell cycle</keyword>
<evidence type="ECO:0000256" key="7">
    <source>
        <dbReference type="ARBA" id="ARBA00023306"/>
    </source>
</evidence>
<comment type="similarity">
    <text evidence="2 9">Belongs to the SPC25 family.</text>
</comment>
<evidence type="ECO:0000259" key="11">
    <source>
        <dbReference type="Pfam" id="PF08234"/>
    </source>
</evidence>
<organism evidence="12 13">
    <name type="scientific">Thecamonas trahens ATCC 50062</name>
    <dbReference type="NCBI Taxonomy" id="461836"/>
    <lineage>
        <taxon>Eukaryota</taxon>
        <taxon>Apusozoa</taxon>
        <taxon>Apusomonadida</taxon>
        <taxon>Apusomonadidae</taxon>
        <taxon>Thecamonas</taxon>
    </lineage>
</organism>
<dbReference type="OrthoDB" id="4056921at2759"/>
<evidence type="ECO:0000256" key="9">
    <source>
        <dbReference type="RuleBase" id="RU367150"/>
    </source>
</evidence>
<dbReference type="PANTHER" id="PTHR14281">
    <property type="entry name" value="KINETOCHORE PROTEIN SPC25-RELATED"/>
    <property type="match status" value="1"/>
</dbReference>
<gene>
    <name evidence="12" type="ORF">AMSG_03730</name>
</gene>
<dbReference type="RefSeq" id="XP_013759637.1">
    <property type="nucleotide sequence ID" value="XM_013904183.1"/>
</dbReference>
<evidence type="ECO:0000256" key="5">
    <source>
        <dbReference type="ARBA" id="ARBA00022776"/>
    </source>
</evidence>
<dbReference type="AlphaFoldDB" id="A0A0L0D5D7"/>
<evidence type="ECO:0000256" key="8">
    <source>
        <dbReference type="ARBA" id="ARBA00023328"/>
    </source>
</evidence>
<evidence type="ECO:0000256" key="1">
    <source>
        <dbReference type="ARBA" id="ARBA00004584"/>
    </source>
</evidence>
<keyword evidence="9" id="KW-0539">Nucleus</keyword>
<comment type="subcellular location">
    <subcellularLocation>
        <location evidence="1">Chromosome</location>
        <location evidence="1">Centromere</location>
    </subcellularLocation>
    <subcellularLocation>
        <location evidence="9">Nucleus</location>
    </subcellularLocation>
    <subcellularLocation>
        <location evidence="9">Chromosome</location>
        <location evidence="9">Centromere</location>
        <location evidence="9">Kinetochore</location>
    </subcellularLocation>
</comment>
<sequence>MWTVKHESFQEDLMAARRMLEKYERGQMRSAAQLQTSLASAIDDHTHSVAQLAEVRKQVDSKAQSSVAKKASLQNELSERKAAAEQAAAAVAALDAKENQYQASLATEKENVAQISMALAEAEVSHCSRASELEKGIAFYRSRLGMRFESLSDQSLRFIFTSIDPLNYDREFFFALKVNSASQYVLCECVPPVPGTDALLAKLNSSNNLRAFFKGMRILFRGSI</sequence>
<dbReference type="Pfam" id="PF08234">
    <property type="entry name" value="Spindle_Spc25"/>
    <property type="match status" value="1"/>
</dbReference>
<evidence type="ECO:0000256" key="10">
    <source>
        <dbReference type="SAM" id="Coils"/>
    </source>
</evidence>
<dbReference type="InterPro" id="IPR013255">
    <property type="entry name" value="Spc25_C"/>
</dbReference>
<dbReference type="OMA" id="KNINEFW"/>
<feature type="domain" description="Chromosome segregation protein Spc25 C-terminal" evidence="11">
    <location>
        <begin position="152"/>
        <end position="221"/>
    </location>
</feature>
<name>A0A0L0D5D7_THETB</name>
<dbReference type="FunFam" id="3.30.457.50:FF:000001">
    <property type="entry name" value="Probable kinetochore protein spc25"/>
    <property type="match status" value="1"/>
</dbReference>
<keyword evidence="3 9" id="KW-0158">Chromosome</keyword>
<dbReference type="EMBL" id="GL349446">
    <property type="protein sequence ID" value="KNC47296.1"/>
    <property type="molecule type" value="Genomic_DNA"/>
</dbReference>
<dbReference type="GO" id="GO:0007059">
    <property type="term" value="P:chromosome segregation"/>
    <property type="evidence" value="ECO:0007669"/>
    <property type="project" value="InterPro"/>
</dbReference>
<evidence type="ECO:0000313" key="12">
    <source>
        <dbReference type="EMBL" id="KNC47296.1"/>
    </source>
</evidence>
<reference evidence="12 13" key="1">
    <citation type="submission" date="2010-05" db="EMBL/GenBank/DDBJ databases">
        <title>The Genome Sequence of Thecamonas trahens ATCC 50062.</title>
        <authorList>
            <consortium name="The Broad Institute Genome Sequencing Platform"/>
            <person name="Russ C."/>
            <person name="Cuomo C."/>
            <person name="Shea T."/>
            <person name="Young S.K."/>
            <person name="Zeng Q."/>
            <person name="Koehrsen M."/>
            <person name="Haas B."/>
            <person name="Borodovsky M."/>
            <person name="Guigo R."/>
            <person name="Alvarado L."/>
            <person name="Berlin A."/>
            <person name="Bochicchio J."/>
            <person name="Borenstein D."/>
            <person name="Chapman S."/>
            <person name="Chen Z."/>
            <person name="Freedman E."/>
            <person name="Gellesch M."/>
            <person name="Goldberg J."/>
            <person name="Griggs A."/>
            <person name="Gujja S."/>
            <person name="Heilman E."/>
            <person name="Heiman D."/>
            <person name="Hepburn T."/>
            <person name="Howarth C."/>
            <person name="Jen D."/>
            <person name="Larson L."/>
            <person name="Mehta T."/>
            <person name="Park D."/>
            <person name="Pearson M."/>
            <person name="Roberts A."/>
            <person name="Saif S."/>
            <person name="Shenoy N."/>
            <person name="Sisk P."/>
            <person name="Stolte C."/>
            <person name="Sykes S."/>
            <person name="Thomson T."/>
            <person name="Walk T."/>
            <person name="White J."/>
            <person name="Yandava C."/>
            <person name="Burger G."/>
            <person name="Gray M.W."/>
            <person name="Holland P.W.H."/>
            <person name="King N."/>
            <person name="Lang F.B.F."/>
            <person name="Roger A.J."/>
            <person name="Ruiz-Trillo I."/>
            <person name="Lander E."/>
            <person name="Nusbaum C."/>
        </authorList>
    </citation>
    <scope>NUCLEOTIDE SEQUENCE [LARGE SCALE GENOMIC DNA]</scope>
    <source>
        <strain evidence="12 13">ATCC 50062</strain>
    </source>
</reference>
<keyword evidence="6 10" id="KW-0175">Coiled coil</keyword>
<accession>A0A0L0D5D7</accession>
<dbReference type="Gene3D" id="3.30.457.50">
    <property type="entry name" value="Chromosome segregation protein Spc25"/>
    <property type="match status" value="1"/>
</dbReference>
<dbReference type="GO" id="GO:0031262">
    <property type="term" value="C:Ndc80 complex"/>
    <property type="evidence" value="ECO:0007669"/>
    <property type="project" value="InterPro"/>
</dbReference>
<dbReference type="eggNOG" id="KOG4657">
    <property type="taxonomic scope" value="Eukaryota"/>
</dbReference>
<keyword evidence="8 9" id="KW-0137">Centromere</keyword>
<evidence type="ECO:0000256" key="6">
    <source>
        <dbReference type="ARBA" id="ARBA00023054"/>
    </source>
</evidence>
<keyword evidence="5 9" id="KW-0498">Mitosis</keyword>
<proteinExistence type="inferred from homology"/>
<dbReference type="PANTHER" id="PTHR14281:SF0">
    <property type="entry name" value="KINETOCHORE PROTEIN SPC25"/>
    <property type="match status" value="1"/>
</dbReference>
<dbReference type="Proteomes" id="UP000054408">
    <property type="component" value="Unassembled WGS sequence"/>
</dbReference>
<feature type="coiled-coil region" evidence="10">
    <location>
        <begin position="70"/>
        <end position="100"/>
    </location>
</feature>
<dbReference type="GO" id="GO:0051301">
    <property type="term" value="P:cell division"/>
    <property type="evidence" value="ECO:0007669"/>
    <property type="project" value="UniProtKB-UniRule"/>
</dbReference>
<evidence type="ECO:0000256" key="3">
    <source>
        <dbReference type="ARBA" id="ARBA00022454"/>
    </source>
</evidence>
<evidence type="ECO:0000256" key="2">
    <source>
        <dbReference type="ARBA" id="ARBA00006379"/>
    </source>
</evidence>
<dbReference type="GeneID" id="25563307"/>
<comment type="subunit">
    <text evidence="9">Component of the NDC80 complex.</text>
</comment>
<dbReference type="STRING" id="461836.A0A0L0D5D7"/>
<dbReference type="GO" id="GO:0005634">
    <property type="term" value="C:nucleus"/>
    <property type="evidence" value="ECO:0007669"/>
    <property type="project" value="UniProtKB-SubCell"/>
</dbReference>